<feature type="transmembrane region" description="Helical" evidence="11">
    <location>
        <begin position="412"/>
        <end position="432"/>
    </location>
</feature>
<evidence type="ECO:0000256" key="3">
    <source>
        <dbReference type="ARBA" id="ARBA00022801"/>
    </source>
</evidence>
<keyword evidence="11" id="KW-0472">Membrane</keyword>
<evidence type="ECO:0000256" key="9">
    <source>
        <dbReference type="RuleBase" id="RU004016"/>
    </source>
</evidence>
<comment type="similarity">
    <text evidence="1 9">Belongs to the peptidase S11 family.</text>
</comment>
<dbReference type="Pfam" id="PF00768">
    <property type="entry name" value="Peptidase_S11"/>
    <property type="match status" value="1"/>
</dbReference>
<evidence type="ECO:0000256" key="2">
    <source>
        <dbReference type="ARBA" id="ARBA00022729"/>
    </source>
</evidence>
<feature type="active site" evidence="7">
    <location>
        <position position="211"/>
    </location>
</feature>
<keyword evidence="14" id="KW-1185">Reference proteome</keyword>
<organism evidence="13 14">
    <name type="scientific">Mycolicibacterium litorale</name>
    <dbReference type="NCBI Taxonomy" id="758802"/>
    <lineage>
        <taxon>Bacteria</taxon>
        <taxon>Bacillati</taxon>
        <taxon>Actinomycetota</taxon>
        <taxon>Actinomycetes</taxon>
        <taxon>Mycobacteriales</taxon>
        <taxon>Mycobacteriaceae</taxon>
        <taxon>Mycolicibacterium</taxon>
    </lineage>
</organism>
<dbReference type="InterPro" id="IPR018044">
    <property type="entry name" value="Peptidase_S11"/>
</dbReference>
<feature type="active site" description="Acyl-ester intermediate" evidence="7">
    <location>
        <position position="156"/>
    </location>
</feature>
<dbReference type="GO" id="GO:0009252">
    <property type="term" value="P:peptidoglycan biosynthetic process"/>
    <property type="evidence" value="ECO:0007669"/>
    <property type="project" value="UniProtKB-KW"/>
</dbReference>
<feature type="region of interest" description="Disordered" evidence="10">
    <location>
        <begin position="1"/>
        <end position="20"/>
    </location>
</feature>
<dbReference type="GO" id="GO:0009002">
    <property type="term" value="F:serine-type D-Ala-D-Ala carboxypeptidase activity"/>
    <property type="evidence" value="ECO:0007669"/>
    <property type="project" value="InterPro"/>
</dbReference>
<keyword evidence="3" id="KW-0378">Hydrolase</keyword>
<evidence type="ECO:0000256" key="1">
    <source>
        <dbReference type="ARBA" id="ARBA00007164"/>
    </source>
</evidence>
<evidence type="ECO:0000259" key="12">
    <source>
        <dbReference type="Pfam" id="PF00768"/>
    </source>
</evidence>
<evidence type="ECO:0000313" key="13">
    <source>
        <dbReference type="EMBL" id="BBY17356.1"/>
    </source>
</evidence>
<evidence type="ECO:0000256" key="5">
    <source>
        <dbReference type="ARBA" id="ARBA00022984"/>
    </source>
</evidence>
<evidence type="ECO:0000256" key="10">
    <source>
        <dbReference type="SAM" id="MobiDB-lite"/>
    </source>
</evidence>
<sequence>MRGASHTDHIRHSEPPAKPVADPLISAMMATSRNLSTRVAALAAAVAMLVAPALAAAPTAGAQPAPENATCPYRVTTPPAVDASEVPKPGQDPPVALPVPNSPLGGDALAGCGIITAPGAPPAPGDVSAEAWLVADMDTGDVIAARDPHGRHRPASVIKVLTAVQSIKELNLAKAVPGTPEDAAAEGTRVGVDVGGLYTVNDLLHGLLMYSGNDAAHALARQLGGMDTTLLKLNQLASKLGGRDTRVATPSGLDGPGMSTSAYDLALFYRYAWRNPTFTEIVATRTYDFPGRDGNPPYPIENDVKLLYNYPGALGGKTGFTDDAGQTFVGGAERDGRRLVAVLLRGTRQPIAPWEQAARLLDYGFGLPQGTKVGTLIEPDPSLDPQPKTAETEAAAQAAAILPAADAMPVRVGVAVIGGIIVFALIMAARSLNRRPQH</sequence>
<evidence type="ECO:0000256" key="4">
    <source>
        <dbReference type="ARBA" id="ARBA00022960"/>
    </source>
</evidence>
<dbReference type="PRINTS" id="PR00725">
    <property type="entry name" value="DADACBPTASE1"/>
</dbReference>
<dbReference type="PANTHER" id="PTHR21581">
    <property type="entry name" value="D-ALANYL-D-ALANINE CARBOXYPEPTIDASE"/>
    <property type="match status" value="1"/>
</dbReference>
<keyword evidence="4" id="KW-0133">Cell shape</keyword>
<keyword evidence="11" id="KW-0812">Transmembrane</keyword>
<evidence type="ECO:0000256" key="7">
    <source>
        <dbReference type="PIRSR" id="PIRSR618044-1"/>
    </source>
</evidence>
<dbReference type="GO" id="GO:0006508">
    <property type="term" value="P:proteolysis"/>
    <property type="evidence" value="ECO:0007669"/>
    <property type="project" value="InterPro"/>
</dbReference>
<name>A0AAD1MVM0_9MYCO</name>
<keyword evidence="2" id="KW-0732">Signal</keyword>
<reference evidence="13 14" key="1">
    <citation type="journal article" date="2019" name="Emerg. Microbes Infect.">
        <title>Comprehensive subspecies identification of 175 nontuberculous mycobacteria species based on 7547 genomic profiles.</title>
        <authorList>
            <person name="Matsumoto Y."/>
            <person name="Kinjo T."/>
            <person name="Motooka D."/>
            <person name="Nabeya D."/>
            <person name="Jung N."/>
            <person name="Uechi K."/>
            <person name="Horii T."/>
            <person name="Iida T."/>
            <person name="Fujita J."/>
            <person name="Nakamura S."/>
        </authorList>
    </citation>
    <scope>NUCLEOTIDE SEQUENCE [LARGE SCALE GENOMIC DNA]</scope>
    <source>
        <strain evidence="13 14">JCM 17423</strain>
    </source>
</reference>
<protein>
    <submittedName>
        <fullName evidence="13">D-alanyl-D-alanine carboxypeptidase</fullName>
    </submittedName>
</protein>
<dbReference type="PANTHER" id="PTHR21581:SF33">
    <property type="entry name" value="D-ALANYL-D-ALANINE CARBOXYPEPTIDASE DACB"/>
    <property type="match status" value="1"/>
</dbReference>
<keyword evidence="11" id="KW-1133">Transmembrane helix</keyword>
<dbReference type="GO" id="GO:0071555">
    <property type="term" value="P:cell wall organization"/>
    <property type="evidence" value="ECO:0007669"/>
    <property type="project" value="UniProtKB-KW"/>
</dbReference>
<dbReference type="AlphaFoldDB" id="A0AAD1MVM0"/>
<keyword evidence="5" id="KW-0573">Peptidoglycan synthesis</keyword>
<accession>A0AAD1MVM0</accession>
<feature type="active site" description="Proton acceptor" evidence="7">
    <location>
        <position position="159"/>
    </location>
</feature>
<dbReference type="SUPFAM" id="SSF56601">
    <property type="entry name" value="beta-lactamase/transpeptidase-like"/>
    <property type="match status" value="1"/>
</dbReference>
<gene>
    <name evidence="13" type="ORF">MLIT_29480</name>
</gene>
<keyword evidence="6" id="KW-0961">Cell wall biogenesis/degradation</keyword>
<evidence type="ECO:0000256" key="11">
    <source>
        <dbReference type="SAM" id="Phobius"/>
    </source>
</evidence>
<proteinExistence type="inferred from homology"/>
<evidence type="ECO:0000313" key="14">
    <source>
        <dbReference type="Proteomes" id="UP000466607"/>
    </source>
</evidence>
<feature type="binding site" evidence="8">
    <location>
        <position position="317"/>
    </location>
    <ligand>
        <name>substrate</name>
    </ligand>
</feature>
<dbReference type="Gene3D" id="3.40.710.10">
    <property type="entry name" value="DD-peptidase/beta-lactamase superfamily"/>
    <property type="match status" value="1"/>
</dbReference>
<dbReference type="InterPro" id="IPR012338">
    <property type="entry name" value="Beta-lactam/transpept-like"/>
</dbReference>
<evidence type="ECO:0000256" key="6">
    <source>
        <dbReference type="ARBA" id="ARBA00023316"/>
    </source>
</evidence>
<keyword evidence="13" id="KW-0121">Carboxypeptidase</keyword>
<dbReference type="GO" id="GO:0008360">
    <property type="term" value="P:regulation of cell shape"/>
    <property type="evidence" value="ECO:0007669"/>
    <property type="project" value="UniProtKB-KW"/>
</dbReference>
<dbReference type="Proteomes" id="UP000466607">
    <property type="component" value="Chromosome"/>
</dbReference>
<keyword evidence="13" id="KW-0645">Protease</keyword>
<evidence type="ECO:0000256" key="8">
    <source>
        <dbReference type="PIRSR" id="PIRSR618044-2"/>
    </source>
</evidence>
<dbReference type="EMBL" id="AP022586">
    <property type="protein sequence ID" value="BBY17356.1"/>
    <property type="molecule type" value="Genomic_DNA"/>
</dbReference>
<dbReference type="InterPro" id="IPR001967">
    <property type="entry name" value="Peptidase_S11_N"/>
</dbReference>
<feature type="region of interest" description="Disordered" evidence="10">
    <location>
        <begin position="60"/>
        <end position="91"/>
    </location>
</feature>
<feature type="domain" description="Peptidase S11 D-alanyl-D-alanine carboxypeptidase A N-terminal" evidence="12">
    <location>
        <begin position="124"/>
        <end position="344"/>
    </location>
</feature>
<feature type="compositionally biased region" description="Basic and acidic residues" evidence="10">
    <location>
        <begin position="1"/>
        <end position="15"/>
    </location>
</feature>